<name>A0A7T2W1E4_DELAC</name>
<dbReference type="EMBL" id="CP065668">
    <property type="protein sequence ID" value="QPS10317.1"/>
    <property type="molecule type" value="Genomic_DNA"/>
</dbReference>
<gene>
    <name evidence="2" type="ORF">I6G66_10100</name>
</gene>
<evidence type="ECO:0000313" key="2">
    <source>
        <dbReference type="EMBL" id="QPS10317.1"/>
    </source>
</evidence>
<evidence type="ECO:0000256" key="1">
    <source>
        <dbReference type="SAM" id="MobiDB-lite"/>
    </source>
</evidence>
<feature type="region of interest" description="Disordered" evidence="1">
    <location>
        <begin position="51"/>
        <end position="76"/>
    </location>
</feature>
<proteinExistence type="predicted"/>
<dbReference type="RefSeq" id="WP_197956869.1">
    <property type="nucleotide sequence ID" value="NZ_CP065668.1"/>
</dbReference>
<accession>A0A7T2W1E4</accession>
<dbReference type="AlphaFoldDB" id="A0A7T2W1E4"/>
<dbReference type="Proteomes" id="UP000594778">
    <property type="component" value="Chromosome"/>
</dbReference>
<evidence type="ECO:0000313" key="3">
    <source>
        <dbReference type="Proteomes" id="UP000594778"/>
    </source>
</evidence>
<reference evidence="2 3" key="1">
    <citation type="submission" date="2020-12" db="EMBL/GenBank/DDBJ databases">
        <title>FDA dAtabase for Regulatory Grade micrObial Sequences (FDA-ARGOS): Supporting development and validation of Infectious Disease Dx tests.</title>
        <authorList>
            <person name="Sproer C."/>
            <person name="Gronow S."/>
            <person name="Severitt S."/>
            <person name="Schroder I."/>
            <person name="Tallon L."/>
            <person name="Sadzewicz L."/>
            <person name="Zhao X."/>
            <person name="Boylan J."/>
            <person name="Ott S."/>
            <person name="Bowen H."/>
            <person name="Vavikolanu K."/>
            <person name="Mehta A."/>
            <person name="Aluvathingal J."/>
            <person name="Nadendla S."/>
            <person name="Lowell S."/>
            <person name="Myers T."/>
            <person name="Yan Y."/>
            <person name="Sichtig H."/>
        </authorList>
    </citation>
    <scope>NUCLEOTIDE SEQUENCE [LARGE SCALE GENOMIC DNA]</scope>
    <source>
        <strain evidence="2 3">FDAARGOS_909</strain>
    </source>
</reference>
<sequence>MPEITLAARRTEPRVHCWARPLHGGYVNAAGTTPARLAEVFAAERERLAALAKPRRQRKPRAPIPENNPAQLRLVG</sequence>
<organism evidence="2 3">
    <name type="scientific">Delftia acidovorans</name>
    <name type="common">Pseudomonas acidovorans</name>
    <name type="synonym">Comamonas acidovorans</name>
    <dbReference type="NCBI Taxonomy" id="80866"/>
    <lineage>
        <taxon>Bacteria</taxon>
        <taxon>Pseudomonadati</taxon>
        <taxon>Pseudomonadota</taxon>
        <taxon>Betaproteobacteria</taxon>
        <taxon>Burkholderiales</taxon>
        <taxon>Comamonadaceae</taxon>
        <taxon>Delftia</taxon>
    </lineage>
</organism>
<protein>
    <submittedName>
        <fullName evidence="2">Uncharacterized protein</fullName>
    </submittedName>
</protein>